<gene>
    <name evidence="1" type="ORF">VQ7734_04745</name>
</gene>
<evidence type="ECO:0000313" key="1">
    <source>
        <dbReference type="EMBL" id="SHO58970.1"/>
    </source>
</evidence>
<dbReference type="STRING" id="1117707.VQ7734_04745"/>
<organism evidence="1 2">
    <name type="scientific">Vibrio quintilis</name>
    <dbReference type="NCBI Taxonomy" id="1117707"/>
    <lineage>
        <taxon>Bacteria</taxon>
        <taxon>Pseudomonadati</taxon>
        <taxon>Pseudomonadota</taxon>
        <taxon>Gammaproteobacteria</taxon>
        <taxon>Vibrionales</taxon>
        <taxon>Vibrionaceae</taxon>
        <taxon>Vibrio</taxon>
    </lineage>
</organism>
<reference evidence="2" key="1">
    <citation type="submission" date="2016-12" db="EMBL/GenBank/DDBJ databases">
        <authorList>
            <person name="Rodrigo-Torres L."/>
            <person name="Arahal R.D."/>
            <person name="Lucena T."/>
        </authorList>
    </citation>
    <scope>NUCLEOTIDE SEQUENCE [LARGE SCALE GENOMIC DNA]</scope>
</reference>
<sequence>MESKYSDFREAAEKVGAAFSVIYVLYSKKLITWSSSSPSITPRGYNEHHVPIVKWQYNKTCLDMGSEVKALIEKRFDSIIDWNVEALQFNNRWLLVPQRVQDVREQDEIDLVEATSIITMNDPDFAIKANRELINLAEFLNLKL</sequence>
<dbReference type="RefSeq" id="WP_073586409.1">
    <property type="nucleotide sequence ID" value="NZ_AP024898.1"/>
</dbReference>
<protein>
    <submittedName>
        <fullName evidence="1">Uncharacterized protein</fullName>
    </submittedName>
</protein>
<keyword evidence="2" id="KW-1185">Reference proteome</keyword>
<evidence type="ECO:0000313" key="2">
    <source>
        <dbReference type="Proteomes" id="UP000184600"/>
    </source>
</evidence>
<name>A0A1M7Z2F7_9VIBR</name>
<accession>A0A1M7Z2F7</accession>
<dbReference type="Proteomes" id="UP000184600">
    <property type="component" value="Unassembled WGS sequence"/>
</dbReference>
<dbReference type="EMBL" id="FRFG01000087">
    <property type="protein sequence ID" value="SHO58970.1"/>
    <property type="molecule type" value="Genomic_DNA"/>
</dbReference>
<proteinExistence type="predicted"/>
<dbReference type="AlphaFoldDB" id="A0A1M7Z2F7"/>